<dbReference type="InterPro" id="IPR003607">
    <property type="entry name" value="HD/PDEase_dom"/>
</dbReference>
<name>A0A0U1KTF5_9FIRM</name>
<accession>A0A0U1KTF5</accession>
<dbReference type="SUPFAM" id="SSF109604">
    <property type="entry name" value="HD-domain/PDEase-like"/>
    <property type="match status" value="1"/>
</dbReference>
<dbReference type="Gene3D" id="1.10.3210.10">
    <property type="entry name" value="Hypothetical protein af1432"/>
    <property type="match status" value="1"/>
</dbReference>
<organism evidence="2 3">
    <name type="scientific">Sporomusa ovata</name>
    <dbReference type="NCBI Taxonomy" id="2378"/>
    <lineage>
        <taxon>Bacteria</taxon>
        <taxon>Bacillati</taxon>
        <taxon>Bacillota</taxon>
        <taxon>Negativicutes</taxon>
        <taxon>Selenomonadales</taxon>
        <taxon>Sporomusaceae</taxon>
        <taxon>Sporomusa</taxon>
    </lineage>
</organism>
<dbReference type="CDD" id="cd00077">
    <property type="entry name" value="HDc"/>
    <property type="match status" value="1"/>
</dbReference>
<evidence type="ECO:0000259" key="1">
    <source>
        <dbReference type="Pfam" id="PF01966"/>
    </source>
</evidence>
<dbReference type="InterPro" id="IPR006674">
    <property type="entry name" value="HD_domain"/>
</dbReference>
<keyword evidence="2" id="KW-0378">Hydrolase</keyword>
<dbReference type="AlphaFoldDB" id="A0A0U1KTF5"/>
<protein>
    <submittedName>
        <fullName evidence="2">Metal-dependent phosphohydrolase</fullName>
    </submittedName>
</protein>
<keyword evidence="3" id="KW-1185">Reference proteome</keyword>
<sequence length="241" mass="27919">MTELNYLYQWLEKYIHTYYTDDKFIMERVLLKEEHSKRVADNTVKLAQYANLTARQQTLAEVIGLFHDLARFRQVTEYRTFVDAESFDHGNVGAVMLAESGLLQEFSPVEQTAITFAIIAHNKMSIAPTTPENELFAKIIRDADKLDIFRVLPPIQANHDYSPIMLEQLKNGGVLSYTDVKTVADKRLIRLSWFYDINFDWTLIQLVEEGHLKRQLAALPDNEDCSVIKATLNEYIDNRLK</sequence>
<evidence type="ECO:0000313" key="3">
    <source>
        <dbReference type="Proteomes" id="UP000049855"/>
    </source>
</evidence>
<dbReference type="Proteomes" id="UP000049855">
    <property type="component" value="Unassembled WGS sequence"/>
</dbReference>
<dbReference type="RefSeq" id="WP_021169421.1">
    <property type="nucleotide sequence ID" value="NZ_CTRP01000003.1"/>
</dbReference>
<dbReference type="EMBL" id="CTRP01000003">
    <property type="protein sequence ID" value="CQR70696.1"/>
    <property type="molecule type" value="Genomic_DNA"/>
</dbReference>
<reference evidence="3" key="1">
    <citation type="submission" date="2015-03" db="EMBL/GenBank/DDBJ databases">
        <authorList>
            <person name="Nijsse Bart"/>
        </authorList>
    </citation>
    <scope>NUCLEOTIDE SEQUENCE [LARGE SCALE GENOMIC DNA]</scope>
</reference>
<feature type="domain" description="HD" evidence="1">
    <location>
        <begin position="34"/>
        <end position="147"/>
    </location>
</feature>
<evidence type="ECO:0000313" key="2">
    <source>
        <dbReference type="EMBL" id="CQR70696.1"/>
    </source>
</evidence>
<proteinExistence type="predicted"/>
<dbReference type="GO" id="GO:0016787">
    <property type="term" value="F:hydrolase activity"/>
    <property type="evidence" value="ECO:0007669"/>
    <property type="project" value="UniProtKB-KW"/>
</dbReference>
<gene>
    <name evidence="2" type="ORF">SpAn4DRAFT_1674</name>
</gene>
<dbReference type="Pfam" id="PF01966">
    <property type="entry name" value="HD"/>
    <property type="match status" value="1"/>
</dbReference>